<dbReference type="AlphaFoldDB" id="A0A127QIU3"/>
<organism evidence="1 2">
    <name type="scientific">Collimonas arenae</name>
    <dbReference type="NCBI Taxonomy" id="279058"/>
    <lineage>
        <taxon>Bacteria</taxon>
        <taxon>Pseudomonadati</taxon>
        <taxon>Pseudomonadota</taxon>
        <taxon>Betaproteobacteria</taxon>
        <taxon>Burkholderiales</taxon>
        <taxon>Oxalobacteraceae</taxon>
        <taxon>Collimonas</taxon>
    </lineage>
</organism>
<evidence type="ECO:0000313" key="2">
    <source>
        <dbReference type="Proteomes" id="UP000071778"/>
    </source>
</evidence>
<dbReference type="InterPro" id="IPR011008">
    <property type="entry name" value="Dimeric_a/b-barrel"/>
</dbReference>
<reference evidence="1 2" key="1">
    <citation type="submission" date="2015-11" db="EMBL/GenBank/DDBJ databases">
        <title>Exploring the genomic traits of fungus-feeding bacterial genus Collimonas.</title>
        <authorList>
            <person name="Song C."/>
            <person name="Schmidt R."/>
            <person name="de Jager V."/>
            <person name="Krzyzanowska D."/>
            <person name="Jongedijk E."/>
            <person name="Cankar K."/>
            <person name="Beekwilder J."/>
            <person name="van Veen A."/>
            <person name="de Boer W."/>
            <person name="van Veen J.A."/>
            <person name="Garbeva P."/>
        </authorList>
    </citation>
    <scope>NUCLEOTIDE SEQUENCE [LARGE SCALE GENOMIC DNA]</scope>
    <source>
        <strain evidence="1 2">Ter282</strain>
    </source>
</reference>
<dbReference type="PATRIC" id="fig|279058.18.peg.2143"/>
<keyword evidence="2" id="KW-1185">Reference proteome</keyword>
<evidence type="ECO:0000313" key="1">
    <source>
        <dbReference type="EMBL" id="AMP09934.1"/>
    </source>
</evidence>
<protein>
    <submittedName>
        <fullName evidence="1">Uncharacterized protein</fullName>
    </submittedName>
</protein>
<name>A0A127QIU3_9BURK</name>
<dbReference type="SUPFAM" id="SSF54909">
    <property type="entry name" value="Dimeric alpha+beta barrel"/>
    <property type="match status" value="1"/>
</dbReference>
<gene>
    <name evidence="1" type="ORF">CAter282_2180</name>
</gene>
<accession>A0A127QIU3</accession>
<proteinExistence type="predicted"/>
<dbReference type="EMBL" id="CP013235">
    <property type="protein sequence ID" value="AMP09934.1"/>
    <property type="molecule type" value="Genomic_DNA"/>
</dbReference>
<sequence>MSTQAIATATKPAAPATTPEAKELPGILFVWTNVDPAHDDDFNRWYDREHVEERVNLPGFVSGTRYQSMKGPRQYLGLYRTTSLAAFKTPEYFKAFQQQTPWSVTNLARMRDPIRRVCSIDAEVGSGMGAWLAVLRLGNNEIGSDPAAVAKLGQKLLTLDGVVASRLLTPDVALSTPLPAENANGRVLDPILLIEASSEPAAANAVRLAAEQIGGELDGHAILQLSWQLRDRAA</sequence>
<dbReference type="Proteomes" id="UP000071778">
    <property type="component" value="Chromosome"/>
</dbReference>